<proteinExistence type="predicted"/>
<dbReference type="Gene3D" id="2.60.40.150">
    <property type="entry name" value="C2 domain"/>
    <property type="match status" value="1"/>
</dbReference>
<dbReference type="PANTHER" id="PTHR20837:SF0">
    <property type="entry name" value="COILED-COIL AND C2 DOMAIN-CONTAINING PROTEIN 2A"/>
    <property type="match status" value="1"/>
</dbReference>
<keyword evidence="3" id="KW-1185">Reference proteome</keyword>
<feature type="non-terminal residue" evidence="2">
    <location>
        <position position="1"/>
    </location>
</feature>
<evidence type="ECO:0000259" key="1">
    <source>
        <dbReference type="PROSITE" id="PS50004"/>
    </source>
</evidence>
<sequence>SITVTISLHFRLNPYIKNFDFCNVSDIEQNIRLKILQLRNQNEIEFDGVVIPNRVKEIPFNIFVDFKKRKATENIDLFEDDEEGDQIGTRRIFGKKYLKQVHTKIFQKCKNSDNNLTYESVVNEQYMIYFELMIKTLLRNFFNWFRWQPKISKPFPIKVENSNAHKSEEDHEIMEQVNIIIKIISGKNMPSRTKYTFCKSYKSECGNVNVEQTENEVRPFVEISYENISVRTKTSKGTNPIWNETLIMPLESQHTDYLNPSSLNGTIAVNVYDESEIEIKKLNKTCLNWLGRIEISLSTVCYSNTMKGLFKVRLPQLLLGYETETEKYKTKSPKINASQSYNHHTYLQMEINVKPNIPKLTPNLEEFPCGDVPYLQEHIRKWNQAYNNSFPNRKFSALAIDTNAKTICITRYLKPLEPPQINLEEFDVTADQCLRFVSLIPFTECNQFYHNVWLSTDVEDISNASLLKNKNPVYFR</sequence>
<evidence type="ECO:0000313" key="2">
    <source>
        <dbReference type="EMBL" id="KAJ8928552.1"/>
    </source>
</evidence>
<dbReference type="GO" id="GO:0035869">
    <property type="term" value="C:ciliary transition zone"/>
    <property type="evidence" value="ECO:0007669"/>
    <property type="project" value="TreeGrafter"/>
</dbReference>
<dbReference type="InterPro" id="IPR035892">
    <property type="entry name" value="C2_domain_sf"/>
</dbReference>
<evidence type="ECO:0000313" key="3">
    <source>
        <dbReference type="Proteomes" id="UP001162156"/>
    </source>
</evidence>
<dbReference type="Proteomes" id="UP001162156">
    <property type="component" value="Unassembled WGS sequence"/>
</dbReference>
<dbReference type="SMART" id="SM00239">
    <property type="entry name" value="C2"/>
    <property type="match status" value="1"/>
</dbReference>
<name>A0AAV8WQK0_9CUCU</name>
<dbReference type="InterPro" id="IPR000008">
    <property type="entry name" value="C2_dom"/>
</dbReference>
<protein>
    <recommendedName>
        <fullName evidence="1">C2 domain-containing protein</fullName>
    </recommendedName>
</protein>
<reference evidence="2" key="1">
    <citation type="journal article" date="2023" name="Insect Mol. Biol.">
        <title>Genome sequencing provides insights into the evolution of gene families encoding plant cell wall-degrading enzymes in longhorned beetles.</title>
        <authorList>
            <person name="Shin N.R."/>
            <person name="Okamura Y."/>
            <person name="Kirsch R."/>
            <person name="Pauchet Y."/>
        </authorList>
    </citation>
    <scope>NUCLEOTIDE SEQUENCE</scope>
    <source>
        <strain evidence="2">RBIC_L_NR</strain>
    </source>
</reference>
<dbReference type="PROSITE" id="PS50004">
    <property type="entry name" value="C2"/>
    <property type="match status" value="1"/>
</dbReference>
<gene>
    <name evidence="2" type="ORF">NQ314_018890</name>
</gene>
<dbReference type="EMBL" id="JANEYF010005337">
    <property type="protein sequence ID" value="KAJ8928552.1"/>
    <property type="molecule type" value="Genomic_DNA"/>
</dbReference>
<dbReference type="GO" id="GO:1905515">
    <property type="term" value="P:non-motile cilium assembly"/>
    <property type="evidence" value="ECO:0007669"/>
    <property type="project" value="TreeGrafter"/>
</dbReference>
<dbReference type="GO" id="GO:1904491">
    <property type="term" value="P:protein localization to ciliary transition zone"/>
    <property type="evidence" value="ECO:0007669"/>
    <property type="project" value="TreeGrafter"/>
</dbReference>
<dbReference type="SUPFAM" id="SSF49562">
    <property type="entry name" value="C2 domain (Calcium/lipid-binding domain, CaLB)"/>
    <property type="match status" value="1"/>
</dbReference>
<organism evidence="2 3">
    <name type="scientific">Rhamnusium bicolor</name>
    <dbReference type="NCBI Taxonomy" id="1586634"/>
    <lineage>
        <taxon>Eukaryota</taxon>
        <taxon>Metazoa</taxon>
        <taxon>Ecdysozoa</taxon>
        <taxon>Arthropoda</taxon>
        <taxon>Hexapoda</taxon>
        <taxon>Insecta</taxon>
        <taxon>Pterygota</taxon>
        <taxon>Neoptera</taxon>
        <taxon>Endopterygota</taxon>
        <taxon>Coleoptera</taxon>
        <taxon>Polyphaga</taxon>
        <taxon>Cucujiformia</taxon>
        <taxon>Chrysomeloidea</taxon>
        <taxon>Cerambycidae</taxon>
        <taxon>Lepturinae</taxon>
        <taxon>Rhagiini</taxon>
        <taxon>Rhamnusium</taxon>
    </lineage>
</organism>
<comment type="caution">
    <text evidence="2">The sequence shown here is derived from an EMBL/GenBank/DDBJ whole genome shotgun (WGS) entry which is preliminary data.</text>
</comment>
<dbReference type="Pfam" id="PF00168">
    <property type="entry name" value="C2"/>
    <property type="match status" value="1"/>
</dbReference>
<dbReference type="AlphaFoldDB" id="A0AAV8WQK0"/>
<feature type="domain" description="C2" evidence="1">
    <location>
        <begin position="160"/>
        <end position="310"/>
    </location>
</feature>
<accession>A0AAV8WQK0</accession>
<dbReference type="InterPro" id="IPR052434">
    <property type="entry name" value="Tectonic-like_complex_comp"/>
</dbReference>
<dbReference type="PANTHER" id="PTHR20837">
    <property type="entry name" value="CENTROSOMAL PROTEIN-RELATED"/>
    <property type="match status" value="1"/>
</dbReference>